<evidence type="ECO:0000256" key="2">
    <source>
        <dbReference type="ARBA" id="ARBA00009055"/>
    </source>
</evidence>
<feature type="compositionally biased region" description="Pro residues" evidence="9">
    <location>
        <begin position="242"/>
        <end position="252"/>
    </location>
</feature>
<dbReference type="PANTHER" id="PTHR34597:SF1">
    <property type="entry name" value="HEME_HEMOPEXIN TRANSPORTER PROTEIN HUXB"/>
    <property type="match status" value="1"/>
</dbReference>
<keyword evidence="10" id="KW-0732">Signal</keyword>
<dbReference type="InterPro" id="IPR034746">
    <property type="entry name" value="POTRA"/>
</dbReference>
<dbReference type="InterPro" id="IPR013686">
    <property type="entry name" value="Polypept-transport_assoc_ShlB"/>
</dbReference>
<evidence type="ECO:0000256" key="6">
    <source>
        <dbReference type="ARBA" id="ARBA00022927"/>
    </source>
</evidence>
<evidence type="ECO:0000313" key="13">
    <source>
        <dbReference type="Proteomes" id="UP000753908"/>
    </source>
</evidence>
<gene>
    <name evidence="12" type="ORF">KME25_01175</name>
</gene>
<comment type="similarity">
    <text evidence="2">Belongs to the TPS (TC 1.B.20) family.</text>
</comment>
<dbReference type="GO" id="GO:0046819">
    <property type="term" value="P:protein secretion by the type V secretion system"/>
    <property type="evidence" value="ECO:0007669"/>
    <property type="project" value="TreeGrafter"/>
</dbReference>
<evidence type="ECO:0000256" key="10">
    <source>
        <dbReference type="SAM" id="SignalP"/>
    </source>
</evidence>
<evidence type="ECO:0000256" key="7">
    <source>
        <dbReference type="ARBA" id="ARBA00023136"/>
    </source>
</evidence>
<comment type="caution">
    <text evidence="12">The sequence shown here is derived from an EMBL/GenBank/DDBJ whole genome shotgun (WGS) entry which is preliminary data.</text>
</comment>
<evidence type="ECO:0000256" key="9">
    <source>
        <dbReference type="SAM" id="MobiDB-lite"/>
    </source>
</evidence>
<feature type="region of interest" description="Disordered" evidence="9">
    <location>
        <begin position="199"/>
        <end position="254"/>
    </location>
</feature>
<evidence type="ECO:0000259" key="11">
    <source>
        <dbReference type="PROSITE" id="PS51779"/>
    </source>
</evidence>
<evidence type="ECO:0000313" key="12">
    <source>
        <dbReference type="EMBL" id="MBW4543051.1"/>
    </source>
</evidence>
<feature type="compositionally biased region" description="Pro residues" evidence="9">
    <location>
        <begin position="223"/>
        <end position="234"/>
    </location>
</feature>
<organism evidence="12 13">
    <name type="scientific">Symplocastrum torsivum CPER-KK1</name>
    <dbReference type="NCBI Taxonomy" id="450513"/>
    <lineage>
        <taxon>Bacteria</taxon>
        <taxon>Bacillati</taxon>
        <taxon>Cyanobacteriota</taxon>
        <taxon>Cyanophyceae</taxon>
        <taxon>Oscillatoriophycideae</taxon>
        <taxon>Oscillatoriales</taxon>
        <taxon>Microcoleaceae</taxon>
        <taxon>Symplocastrum</taxon>
    </lineage>
</organism>
<dbReference type="GO" id="GO:0098046">
    <property type="term" value="C:type V protein secretion system complex"/>
    <property type="evidence" value="ECO:0007669"/>
    <property type="project" value="TreeGrafter"/>
</dbReference>
<dbReference type="Pfam" id="PF03865">
    <property type="entry name" value="ShlB"/>
    <property type="match status" value="1"/>
</dbReference>
<accession>A0A951PG12</accession>
<keyword evidence="8" id="KW-0998">Cell outer membrane</keyword>
<comment type="subcellular location">
    <subcellularLocation>
        <location evidence="1">Cell outer membrane</location>
    </subcellularLocation>
</comment>
<proteinExistence type="inferred from homology"/>
<dbReference type="Pfam" id="PF08479">
    <property type="entry name" value="POTRA_2"/>
    <property type="match status" value="1"/>
</dbReference>
<dbReference type="GO" id="GO:0009279">
    <property type="term" value="C:cell outer membrane"/>
    <property type="evidence" value="ECO:0007669"/>
    <property type="project" value="UniProtKB-SubCell"/>
</dbReference>
<evidence type="ECO:0000256" key="4">
    <source>
        <dbReference type="ARBA" id="ARBA00022452"/>
    </source>
</evidence>
<keyword evidence="4" id="KW-1134">Transmembrane beta strand</keyword>
<dbReference type="GO" id="GO:0008320">
    <property type="term" value="F:protein transmembrane transporter activity"/>
    <property type="evidence" value="ECO:0007669"/>
    <property type="project" value="TreeGrafter"/>
</dbReference>
<dbReference type="PROSITE" id="PS51779">
    <property type="entry name" value="POTRA"/>
    <property type="match status" value="1"/>
</dbReference>
<evidence type="ECO:0000256" key="5">
    <source>
        <dbReference type="ARBA" id="ARBA00022692"/>
    </source>
</evidence>
<feature type="chain" id="PRO_5038028307" evidence="10">
    <location>
        <begin position="33"/>
        <end position="749"/>
    </location>
</feature>
<name>A0A951PG12_9CYAN</name>
<reference evidence="12" key="1">
    <citation type="submission" date="2021-05" db="EMBL/GenBank/DDBJ databases">
        <authorList>
            <person name="Pietrasiak N."/>
            <person name="Ward R."/>
            <person name="Stajich J.E."/>
            <person name="Kurbessoian T."/>
        </authorList>
    </citation>
    <scope>NUCLEOTIDE SEQUENCE</scope>
    <source>
        <strain evidence="12">CPER-KK1</strain>
    </source>
</reference>
<dbReference type="InterPro" id="IPR005565">
    <property type="entry name" value="Hemolysn_activator_HlyB_C"/>
</dbReference>
<keyword evidence="6" id="KW-0653">Protein transport</keyword>
<dbReference type="InterPro" id="IPR051544">
    <property type="entry name" value="TPS_OM_transporter"/>
</dbReference>
<dbReference type="Gene3D" id="3.10.20.310">
    <property type="entry name" value="membrane protein fhac"/>
    <property type="match status" value="1"/>
</dbReference>
<protein>
    <submittedName>
        <fullName evidence="12">ShlB/FhaC/HecB family hemolysin secretion/activation protein</fullName>
    </submittedName>
</protein>
<keyword evidence="7" id="KW-0472">Membrane</keyword>
<feature type="domain" description="POTRA" evidence="11">
    <location>
        <begin position="258"/>
        <end position="333"/>
    </location>
</feature>
<reference evidence="12" key="2">
    <citation type="journal article" date="2022" name="Microbiol. Resour. Announc.">
        <title>Metagenome Sequencing to Explore Phylogenomics of Terrestrial Cyanobacteria.</title>
        <authorList>
            <person name="Ward R.D."/>
            <person name="Stajich J.E."/>
            <person name="Johansen J.R."/>
            <person name="Huntemann M."/>
            <person name="Clum A."/>
            <person name="Foster B."/>
            <person name="Foster B."/>
            <person name="Roux S."/>
            <person name="Palaniappan K."/>
            <person name="Varghese N."/>
            <person name="Mukherjee S."/>
            <person name="Reddy T.B.K."/>
            <person name="Daum C."/>
            <person name="Copeland A."/>
            <person name="Chen I.A."/>
            <person name="Ivanova N.N."/>
            <person name="Kyrpides N.C."/>
            <person name="Shapiro N."/>
            <person name="Eloe-Fadrosh E.A."/>
            <person name="Pietrasiak N."/>
        </authorList>
    </citation>
    <scope>NUCLEOTIDE SEQUENCE</scope>
    <source>
        <strain evidence="12">CPER-KK1</strain>
    </source>
</reference>
<evidence type="ECO:0000256" key="1">
    <source>
        <dbReference type="ARBA" id="ARBA00004442"/>
    </source>
</evidence>
<evidence type="ECO:0000256" key="8">
    <source>
        <dbReference type="ARBA" id="ARBA00023237"/>
    </source>
</evidence>
<keyword evidence="3" id="KW-0813">Transport</keyword>
<feature type="signal peptide" evidence="10">
    <location>
        <begin position="1"/>
        <end position="32"/>
    </location>
</feature>
<dbReference type="EMBL" id="JAHHIF010000001">
    <property type="protein sequence ID" value="MBW4543051.1"/>
    <property type="molecule type" value="Genomic_DNA"/>
</dbReference>
<dbReference type="PANTHER" id="PTHR34597">
    <property type="entry name" value="SLR1661 PROTEIN"/>
    <property type="match status" value="1"/>
</dbReference>
<dbReference type="AlphaFoldDB" id="A0A951PG12"/>
<sequence length="749" mass="82000">MVHRVYLRQYSSCLSLSLLVLTSSLYVESVKAQTVEETAECSINLSSCYSPAREVAQSQDDFVVGAYRTGTFEGESLAPLQEFCRPTEATDVIPKSCNAPASIEDSVSPIPLHKGETGGEQLALSTPSEVDTVQATDSQKIGGEVPVLQSREEPTSADFGSGEWRKATSFQFPIPNSQFPRNPPYFSRDLIAQTPQVPQLPSNIDELPTDVQEQEPPSEAPLEPQPPTQLPPPDELLNSPQGIPPTPDPIPGRVPETITVERFEFEGNTAISDEDLAEATAQFTNKSISFAELFQARSAVTQLYLERGYITSGALIPLQTIEGGVVRIQVVEGGLESINVRGTERLNPSYVRSRLEIATEKPLNRDRLLEALQLLQLDPLIQNLSAELAAGTEPGLSVLDVVVTEAETFSVQFSANNNRAPSVGTFDRGVQINQANLLGDGDGLSLGYNNTSGSNGLNISYTRPVNPQNGTLTFSFGTTNSQVIEPPFERLDIEADSRYYELTFRQPIYRTPTEEFAFGLTATRQESETSLLEIPFALSLGADEQGRTRISAVRFFQEWTKRNSNEVIAARSQFSFGTGAFDATINEEAPDSRFFSWRGQAQWVRLLAPDTLLLVRADAQLADRALVPLEQFGLGGQESVRGYRQDILLTDNGVLASAEVRIPVLRLPQLEDSIVQLAPFVDIGAAWNNSGRPDPDQNVLASIGLGLQWQLGDILTLRLDYGIPLVSISSSDRTWQESGFYFSIIASPF</sequence>
<keyword evidence="5" id="KW-0812">Transmembrane</keyword>
<dbReference type="Proteomes" id="UP000753908">
    <property type="component" value="Unassembled WGS sequence"/>
</dbReference>
<dbReference type="Gene3D" id="2.40.160.50">
    <property type="entry name" value="membrane protein fhac: a member of the omp85/tpsb transporter family"/>
    <property type="match status" value="1"/>
</dbReference>
<evidence type="ECO:0000256" key="3">
    <source>
        <dbReference type="ARBA" id="ARBA00022448"/>
    </source>
</evidence>